<accession>A0AA43U6J9</accession>
<evidence type="ECO:0000256" key="2">
    <source>
        <dbReference type="ARBA" id="ARBA00023125"/>
    </source>
</evidence>
<proteinExistence type="predicted"/>
<keyword evidence="1" id="KW-0805">Transcription regulation</keyword>
<dbReference type="CDD" id="cd07377">
    <property type="entry name" value="WHTH_GntR"/>
    <property type="match status" value="1"/>
</dbReference>
<organism evidence="5 6">
    <name type="scientific">Phoenicibacter congonensis</name>
    <dbReference type="NCBI Taxonomy" id="1944646"/>
    <lineage>
        <taxon>Bacteria</taxon>
        <taxon>Bacillati</taxon>
        <taxon>Actinomycetota</taxon>
        <taxon>Coriobacteriia</taxon>
        <taxon>Eggerthellales</taxon>
        <taxon>Eggerthellaceae</taxon>
        <taxon>Phoenicibacter</taxon>
    </lineage>
</organism>
<keyword evidence="3" id="KW-0804">Transcription</keyword>
<dbReference type="InterPro" id="IPR011711">
    <property type="entry name" value="GntR_C"/>
</dbReference>
<dbReference type="PANTHER" id="PTHR43537">
    <property type="entry name" value="TRANSCRIPTIONAL REGULATOR, GNTR FAMILY"/>
    <property type="match status" value="1"/>
</dbReference>
<evidence type="ECO:0000259" key="4">
    <source>
        <dbReference type="PROSITE" id="PS50949"/>
    </source>
</evidence>
<evidence type="ECO:0000313" key="5">
    <source>
        <dbReference type="EMBL" id="MDO4842398.1"/>
    </source>
</evidence>
<dbReference type="PANTHER" id="PTHR43537:SF5">
    <property type="entry name" value="UXU OPERON TRANSCRIPTIONAL REGULATOR"/>
    <property type="match status" value="1"/>
</dbReference>
<dbReference type="AlphaFoldDB" id="A0AA43U6J9"/>
<dbReference type="SMART" id="SM00345">
    <property type="entry name" value="HTH_GNTR"/>
    <property type="match status" value="1"/>
</dbReference>
<dbReference type="SMART" id="SM00895">
    <property type="entry name" value="FCD"/>
    <property type="match status" value="1"/>
</dbReference>
<dbReference type="InterPro" id="IPR008920">
    <property type="entry name" value="TF_FadR/GntR_C"/>
</dbReference>
<dbReference type="PROSITE" id="PS50949">
    <property type="entry name" value="HTH_GNTR"/>
    <property type="match status" value="1"/>
</dbReference>
<dbReference type="GO" id="GO:0003700">
    <property type="term" value="F:DNA-binding transcription factor activity"/>
    <property type="evidence" value="ECO:0007669"/>
    <property type="project" value="InterPro"/>
</dbReference>
<dbReference type="EMBL" id="JAUMVS010000158">
    <property type="protein sequence ID" value="MDO4842398.1"/>
    <property type="molecule type" value="Genomic_DNA"/>
</dbReference>
<dbReference type="InterPro" id="IPR036388">
    <property type="entry name" value="WH-like_DNA-bd_sf"/>
</dbReference>
<dbReference type="Gene3D" id="1.10.10.10">
    <property type="entry name" value="Winged helix-like DNA-binding domain superfamily/Winged helix DNA-binding domain"/>
    <property type="match status" value="1"/>
</dbReference>
<dbReference type="InterPro" id="IPR000524">
    <property type="entry name" value="Tscrpt_reg_HTH_GntR"/>
</dbReference>
<evidence type="ECO:0000256" key="1">
    <source>
        <dbReference type="ARBA" id="ARBA00023015"/>
    </source>
</evidence>
<evidence type="ECO:0000256" key="3">
    <source>
        <dbReference type="ARBA" id="ARBA00023163"/>
    </source>
</evidence>
<evidence type="ECO:0000313" key="6">
    <source>
        <dbReference type="Proteomes" id="UP001168575"/>
    </source>
</evidence>
<feature type="domain" description="HTH gntR-type" evidence="4">
    <location>
        <begin position="11"/>
        <end position="79"/>
    </location>
</feature>
<name>A0AA43U6J9_9ACTN</name>
<dbReference type="SUPFAM" id="SSF46785">
    <property type="entry name" value="Winged helix' DNA-binding domain"/>
    <property type="match status" value="1"/>
</dbReference>
<dbReference type="Gene3D" id="1.20.120.530">
    <property type="entry name" value="GntR ligand-binding domain-like"/>
    <property type="match status" value="1"/>
</dbReference>
<protein>
    <submittedName>
        <fullName evidence="5">FadR/GntR family transcriptional regulator</fullName>
    </submittedName>
</protein>
<dbReference type="PRINTS" id="PR00035">
    <property type="entry name" value="HTHGNTR"/>
</dbReference>
<keyword evidence="2" id="KW-0238">DNA-binding</keyword>
<keyword evidence="6" id="KW-1185">Reference proteome</keyword>
<dbReference type="InterPro" id="IPR036390">
    <property type="entry name" value="WH_DNA-bd_sf"/>
</dbReference>
<comment type="caution">
    <text evidence="5">The sequence shown here is derived from an EMBL/GenBank/DDBJ whole genome shotgun (WGS) entry which is preliminary data.</text>
</comment>
<reference evidence="5" key="1">
    <citation type="submission" date="2023-07" db="EMBL/GenBank/DDBJ databases">
        <title>Between Cages and Wild: Unraveling the Impact of Captivity on Animal Microbiomes and Antimicrobial Resistance.</title>
        <authorList>
            <person name="Schmartz G.P."/>
            <person name="Rehner J."/>
            <person name="Schuff M.J."/>
            <person name="Becker S.L."/>
            <person name="Kravczyk M."/>
            <person name="Gurevich A."/>
            <person name="Francke R."/>
            <person name="Mueller R."/>
            <person name="Keller V."/>
            <person name="Keller A."/>
        </authorList>
    </citation>
    <scope>NUCLEOTIDE SEQUENCE</scope>
    <source>
        <strain evidence="5">S12M_St_49</strain>
    </source>
</reference>
<dbReference type="Pfam" id="PF00392">
    <property type="entry name" value="GntR"/>
    <property type="match status" value="1"/>
</dbReference>
<dbReference type="SUPFAM" id="SSF48008">
    <property type="entry name" value="GntR ligand-binding domain-like"/>
    <property type="match status" value="1"/>
</dbReference>
<dbReference type="GO" id="GO:0003677">
    <property type="term" value="F:DNA binding"/>
    <property type="evidence" value="ECO:0007669"/>
    <property type="project" value="UniProtKB-KW"/>
</dbReference>
<gene>
    <name evidence="5" type="ORF">Q3982_06970</name>
</gene>
<sequence>MADGKGNSQKKYKYHQVSEAIIENIAAGKWKPGEKIPPEAELCQSFNVSRVTLRESLKALSILGILNIVQGDGTYVQQIDPVAFIQPLLPLLRCDRAYIDEIYEARMVVESGCCQLSAKSRTQADLDEIKALIEDMQNAIDLGQYDLFNEADAKFHRVIINSCGNELLSAVGNLFFTLVTYFIGEINITPSVIAKSLGDHIKIYEAICDQRTEFARITMSEHLRSSMLVLKKHRQQE</sequence>
<dbReference type="Pfam" id="PF07729">
    <property type="entry name" value="FCD"/>
    <property type="match status" value="1"/>
</dbReference>
<dbReference type="Proteomes" id="UP001168575">
    <property type="component" value="Unassembled WGS sequence"/>
</dbReference>